<evidence type="ECO:0000313" key="2">
    <source>
        <dbReference type="EMBL" id="CEM10931.1"/>
    </source>
</evidence>
<dbReference type="VEuPathDB" id="CryptoDB:Vbra_15089"/>
<keyword evidence="3" id="KW-1185">Reference proteome</keyword>
<dbReference type="InParanoid" id="A0A0G4FDK3"/>
<feature type="region of interest" description="Disordered" evidence="1">
    <location>
        <begin position="1"/>
        <end position="111"/>
    </location>
</feature>
<feature type="region of interest" description="Disordered" evidence="1">
    <location>
        <begin position="436"/>
        <end position="466"/>
    </location>
</feature>
<feature type="compositionally biased region" description="Basic and acidic residues" evidence="1">
    <location>
        <begin position="248"/>
        <end position="261"/>
    </location>
</feature>
<dbReference type="AlphaFoldDB" id="A0A0G4FDK3"/>
<feature type="compositionally biased region" description="Low complexity" evidence="1">
    <location>
        <begin position="157"/>
        <end position="169"/>
    </location>
</feature>
<organism evidence="2 3">
    <name type="scientific">Vitrella brassicaformis (strain CCMP3155)</name>
    <dbReference type="NCBI Taxonomy" id="1169540"/>
    <lineage>
        <taxon>Eukaryota</taxon>
        <taxon>Sar</taxon>
        <taxon>Alveolata</taxon>
        <taxon>Colpodellida</taxon>
        <taxon>Vitrellaceae</taxon>
        <taxon>Vitrella</taxon>
    </lineage>
</organism>
<reference evidence="2 3" key="1">
    <citation type="submission" date="2014-11" db="EMBL/GenBank/DDBJ databases">
        <authorList>
            <person name="Zhu J."/>
            <person name="Qi W."/>
            <person name="Song R."/>
        </authorList>
    </citation>
    <scope>NUCLEOTIDE SEQUENCE [LARGE SCALE GENOMIC DNA]</scope>
</reference>
<feature type="compositionally biased region" description="Pro residues" evidence="1">
    <location>
        <begin position="187"/>
        <end position="201"/>
    </location>
</feature>
<sequence length="691" mass="74995">MGTPGDGPYEYPGQPLARLPSDMSSNAPLGLYDELTNDPFFRKQDESQGMDYGVPRLPSLSMTPTPRGSENGDSDMGIGIGSQAGVGGQQQPMQMGMMAGGGGANGGAGTQMMMQSDAMTQQAAMQGLLQSSSMPPSLLPYHHQPPMYPSPYEQHRQQQQQQQQQQQPLFHPPPRPLPPQTSASFPLPNPRPSATRPPLPPSRVAESPVEDRKMSPHRFTPLSPAVSSSSRSQDGEGGPGAGGRSRAHHDQPQELRRKQSPERAVSPLMEHWSTMASGGQAAKGGASKDNFTAMIGDMKTDVQYGVRQGIMSQAAVPSSSVSGMGSSDDDPDGEGGINSVANKMRHLSLCSDFLTAAEAALAAAPTREEVRVKEVPDIELPNVEVHVDTDLDSGSVLLVRPDGQTCNEVVLQVRPPDPLTIDKFVFSVVIERNAGGEKSPAARRHSVSRSPEHTDSSPHASGPDIPMQDAAIVKREKEDGLLSPKSANISLFGRETVTISVRASSGLKSMTPKIQSVYLADQHKHCECKLDIQDIVLYNRVGFFKPTAMKPKPLRHQWAWYRNASLQDTYENRELELKECRAAPEGRSTRWRTDKFIADFLVCNLSTALQASFELLPLSEDCQRGVIKAVRLHRADGTPGFCRIDGILNFRTNTQSQLRVQGGACEIALRGFTCAATQITASDRVHRKNMD</sequence>
<dbReference type="Proteomes" id="UP000041254">
    <property type="component" value="Unassembled WGS sequence"/>
</dbReference>
<evidence type="ECO:0000256" key="1">
    <source>
        <dbReference type="SAM" id="MobiDB-lite"/>
    </source>
</evidence>
<feature type="compositionally biased region" description="Gly residues" evidence="1">
    <location>
        <begin position="78"/>
        <end position="88"/>
    </location>
</feature>
<name>A0A0G4FDK3_VITBC</name>
<feature type="compositionally biased region" description="Pro residues" evidence="1">
    <location>
        <begin position="170"/>
        <end position="179"/>
    </location>
</feature>
<feature type="compositionally biased region" description="Gly residues" evidence="1">
    <location>
        <begin position="98"/>
        <end position="109"/>
    </location>
</feature>
<gene>
    <name evidence="2" type="ORF">Vbra_15089</name>
</gene>
<feature type="compositionally biased region" description="Low complexity" evidence="1">
    <location>
        <begin position="131"/>
        <end position="140"/>
    </location>
</feature>
<accession>A0A0G4FDK3</accession>
<feature type="region of interest" description="Disordered" evidence="1">
    <location>
        <begin position="315"/>
        <end position="339"/>
    </location>
</feature>
<proteinExistence type="predicted"/>
<protein>
    <submittedName>
        <fullName evidence="2">Uncharacterized protein</fullName>
    </submittedName>
</protein>
<dbReference type="EMBL" id="CDMY01000406">
    <property type="protein sequence ID" value="CEM10931.1"/>
    <property type="molecule type" value="Genomic_DNA"/>
</dbReference>
<evidence type="ECO:0000313" key="3">
    <source>
        <dbReference type="Proteomes" id="UP000041254"/>
    </source>
</evidence>
<feature type="region of interest" description="Disordered" evidence="1">
    <location>
        <begin position="131"/>
        <end position="264"/>
    </location>
</feature>